<keyword evidence="11" id="KW-0407">Ion channel</keyword>
<feature type="domain" description="Polycystin cation channel PKD1/PKD2" evidence="15">
    <location>
        <begin position="395"/>
        <end position="528"/>
    </location>
</feature>
<dbReference type="Pfam" id="PF08016">
    <property type="entry name" value="PKD_channel"/>
    <property type="match status" value="1"/>
</dbReference>
<organism evidence="17 18">
    <name type="scientific">Polyplax serrata</name>
    <name type="common">Common mouse louse</name>
    <dbReference type="NCBI Taxonomy" id="468196"/>
    <lineage>
        <taxon>Eukaryota</taxon>
        <taxon>Metazoa</taxon>
        <taxon>Ecdysozoa</taxon>
        <taxon>Arthropoda</taxon>
        <taxon>Hexapoda</taxon>
        <taxon>Insecta</taxon>
        <taxon>Pterygota</taxon>
        <taxon>Neoptera</taxon>
        <taxon>Paraneoptera</taxon>
        <taxon>Psocodea</taxon>
        <taxon>Troctomorpha</taxon>
        <taxon>Phthiraptera</taxon>
        <taxon>Anoplura</taxon>
        <taxon>Polyplacidae</taxon>
        <taxon>Polyplax</taxon>
    </lineage>
</organism>
<keyword evidence="5 14" id="KW-0812">Transmembrane</keyword>
<dbReference type="PANTHER" id="PTHR12127">
    <property type="entry name" value="MUCOLIPIN"/>
    <property type="match status" value="1"/>
</dbReference>
<keyword evidence="6" id="KW-0967">Endosome</keyword>
<feature type="transmembrane region" description="Helical" evidence="14">
    <location>
        <begin position="432"/>
        <end position="454"/>
    </location>
</feature>
<evidence type="ECO:0000256" key="3">
    <source>
        <dbReference type="ARBA" id="ARBA00022448"/>
    </source>
</evidence>
<evidence type="ECO:0000256" key="7">
    <source>
        <dbReference type="ARBA" id="ARBA00022989"/>
    </source>
</evidence>
<evidence type="ECO:0000256" key="10">
    <source>
        <dbReference type="ARBA" id="ARBA00023157"/>
    </source>
</evidence>
<evidence type="ECO:0000256" key="14">
    <source>
        <dbReference type="SAM" id="Phobius"/>
    </source>
</evidence>
<dbReference type="EMBL" id="JAWJWE010000038">
    <property type="protein sequence ID" value="KAK6622867.1"/>
    <property type="molecule type" value="Genomic_DNA"/>
</dbReference>
<dbReference type="InterPro" id="IPR039031">
    <property type="entry name" value="Mucolipin"/>
</dbReference>
<feature type="transmembrane region" description="Helical" evidence="14">
    <location>
        <begin position="501"/>
        <end position="523"/>
    </location>
</feature>
<evidence type="ECO:0000313" key="17">
    <source>
        <dbReference type="EMBL" id="KAK6622867.1"/>
    </source>
</evidence>
<dbReference type="InterPro" id="IPR049134">
    <property type="entry name" value="MCLN_ECD"/>
</dbReference>
<evidence type="ECO:0000256" key="9">
    <source>
        <dbReference type="ARBA" id="ARBA00023136"/>
    </source>
</evidence>
<evidence type="ECO:0000259" key="15">
    <source>
        <dbReference type="Pfam" id="PF08016"/>
    </source>
</evidence>
<dbReference type="Pfam" id="PF21381">
    <property type="entry name" value="MCLN_ECD"/>
    <property type="match status" value="1"/>
</dbReference>
<evidence type="ECO:0000256" key="1">
    <source>
        <dbReference type="ARBA" id="ARBA00004337"/>
    </source>
</evidence>
<dbReference type="GO" id="GO:0005765">
    <property type="term" value="C:lysosomal membrane"/>
    <property type="evidence" value="ECO:0007669"/>
    <property type="project" value="TreeGrafter"/>
</dbReference>
<evidence type="ECO:0000259" key="16">
    <source>
        <dbReference type="Pfam" id="PF21381"/>
    </source>
</evidence>
<protein>
    <recommendedName>
        <fullName evidence="19">Polycystin cation channel PKD1/PKD2 domain-containing protein</fullName>
    </recommendedName>
</protein>
<feature type="transmembrane region" description="Helical" evidence="14">
    <location>
        <begin position="395"/>
        <end position="412"/>
    </location>
</feature>
<dbReference type="GO" id="GO:0005886">
    <property type="term" value="C:plasma membrane"/>
    <property type="evidence" value="ECO:0007669"/>
    <property type="project" value="UniProtKB-SubCell"/>
</dbReference>
<evidence type="ECO:0000256" key="11">
    <source>
        <dbReference type="ARBA" id="ARBA00023303"/>
    </source>
</evidence>
<feature type="transmembrane region" description="Helical" evidence="14">
    <location>
        <begin position="355"/>
        <end position="375"/>
    </location>
</feature>
<dbReference type="GO" id="GO:0072345">
    <property type="term" value="F:NAADP-sensitive calcium-release channel activity"/>
    <property type="evidence" value="ECO:0007669"/>
    <property type="project" value="TreeGrafter"/>
</dbReference>
<evidence type="ECO:0000256" key="8">
    <source>
        <dbReference type="ARBA" id="ARBA00023065"/>
    </source>
</evidence>
<accession>A0AAN8PA91</accession>
<feature type="compositionally biased region" description="Polar residues" evidence="13">
    <location>
        <begin position="7"/>
        <end position="19"/>
    </location>
</feature>
<dbReference type="Proteomes" id="UP001372834">
    <property type="component" value="Unassembled WGS sequence"/>
</dbReference>
<keyword evidence="4" id="KW-1003">Cell membrane</keyword>
<feature type="transmembrane region" description="Helical" evidence="14">
    <location>
        <begin position="301"/>
        <end position="326"/>
    </location>
</feature>
<evidence type="ECO:0008006" key="19">
    <source>
        <dbReference type="Google" id="ProtNLM"/>
    </source>
</evidence>
<reference evidence="17 18" key="1">
    <citation type="submission" date="2023-10" db="EMBL/GenBank/DDBJ databases">
        <title>Genomes of two closely related lineages of the louse Polyplax serrata with different host specificities.</title>
        <authorList>
            <person name="Martinu J."/>
            <person name="Tarabai H."/>
            <person name="Stefka J."/>
            <person name="Hypsa V."/>
        </authorList>
    </citation>
    <scope>NUCLEOTIDE SEQUENCE [LARGE SCALE GENOMIC DNA]</scope>
    <source>
        <strain evidence="17">HR10_N</strain>
    </source>
</reference>
<feature type="transmembrane region" description="Helical" evidence="14">
    <location>
        <begin position="75"/>
        <end position="94"/>
    </location>
</feature>
<keyword evidence="10" id="KW-1015">Disulfide bond</keyword>
<evidence type="ECO:0000256" key="5">
    <source>
        <dbReference type="ARBA" id="ARBA00022692"/>
    </source>
</evidence>
<keyword evidence="9 14" id="KW-0472">Membrane</keyword>
<name>A0AAN8PA91_POLSC</name>
<dbReference type="AlphaFoldDB" id="A0AAN8PA91"/>
<comment type="subcellular location">
    <subcellularLocation>
        <location evidence="2">Cell membrane</location>
        <topology evidence="2">Multi-pass membrane protein</topology>
    </subcellularLocation>
    <subcellularLocation>
        <location evidence="1">Endosome membrane</location>
        <topology evidence="1">Multi-pass membrane protein</topology>
    </subcellularLocation>
</comment>
<comment type="caution">
    <text evidence="17">The sequence shown here is derived from an EMBL/GenBank/DDBJ whole genome shotgun (WGS) entry which is preliminary data.</text>
</comment>
<dbReference type="CDD" id="cd21050">
    <property type="entry name" value="ELD_TRPML"/>
    <property type="match status" value="1"/>
</dbReference>
<evidence type="ECO:0000313" key="18">
    <source>
        <dbReference type="Proteomes" id="UP001372834"/>
    </source>
</evidence>
<sequence length="603" mass="69090">MEEHSNLYPTSLENPTRSGQEFDEEEDEDDILRDVDSALLDDKSIEEEKLRRKLKFFFMNPVEKWQTKRRFPYKFLLLVSKIILVTIQLCFFAHHRTTFIDYVFDNRIAFSHLFLQGWDSSREITTYPPQSGTLAIYKTSEFFSVIDFAVLNYASLDDAIGPYSYADETNDLAPMEFCLRQFKECSKLLSNDGYTEDNQVVTRCVVVNAANATSRNFSSEKYFREKNVTIRFACLTNAKLSFGVKTINFKSVPSHCLKFNVSLVFDNAALDGQMRIALDVEVDEVEGKSDHKAARSLTEVILLRVLNLLVITACLLSGFLCLRAVYRAQILKQKTVALFQRHYNRTVGWEVKWEFLNLWYVTMIASDFLILVGSAMKEKIEENTFSGDELNLCGLILGTGNFLVWFSVLRYLCFFKTYNVIMLTLKIAAPALFRFMVCVLLIYAGFTFCGWLVLGPYHIKFRTLSGTSECLFALINGDDVFGTFSTLEPTKSKLIWWFCRIYLYTFISFFIYVVLSLFVSVIVDAYEVIKGGEIEACMQSEIRDFIEGFPEGEGCSVATSSLAECTIRHRPNDFRSQLTQAFCCCSGGSDRGVTRRNHHKTNS</sequence>
<dbReference type="Gene3D" id="1.10.287.70">
    <property type="match status" value="1"/>
</dbReference>
<keyword evidence="7 14" id="KW-1133">Transmembrane helix</keyword>
<evidence type="ECO:0000256" key="2">
    <source>
        <dbReference type="ARBA" id="ARBA00004651"/>
    </source>
</evidence>
<gene>
    <name evidence="17" type="ORF">RUM43_008718</name>
</gene>
<comment type="catalytic activity">
    <reaction evidence="12">
        <text>Ca(2+)(in) = Ca(2+)(out)</text>
        <dbReference type="Rhea" id="RHEA:29671"/>
        <dbReference type="ChEBI" id="CHEBI:29108"/>
    </reaction>
</comment>
<keyword evidence="3" id="KW-0813">Transport</keyword>
<evidence type="ECO:0000256" key="12">
    <source>
        <dbReference type="ARBA" id="ARBA00036634"/>
    </source>
</evidence>
<proteinExistence type="predicted"/>
<dbReference type="GO" id="GO:0010008">
    <property type="term" value="C:endosome membrane"/>
    <property type="evidence" value="ECO:0007669"/>
    <property type="project" value="UniProtKB-SubCell"/>
</dbReference>
<dbReference type="InterPro" id="IPR013122">
    <property type="entry name" value="PKD1_2_channel"/>
</dbReference>
<evidence type="ECO:0000256" key="6">
    <source>
        <dbReference type="ARBA" id="ARBA00022753"/>
    </source>
</evidence>
<feature type="domain" description="Mucolipin extracytosolic" evidence="16">
    <location>
        <begin position="102"/>
        <end position="284"/>
    </location>
</feature>
<evidence type="ECO:0000256" key="4">
    <source>
        <dbReference type="ARBA" id="ARBA00022475"/>
    </source>
</evidence>
<feature type="region of interest" description="Disordered" evidence="13">
    <location>
        <begin position="1"/>
        <end position="29"/>
    </location>
</feature>
<keyword evidence="8" id="KW-0406">Ion transport</keyword>
<dbReference type="PANTHER" id="PTHR12127:SF7">
    <property type="entry name" value="SD02261P"/>
    <property type="match status" value="1"/>
</dbReference>
<evidence type="ECO:0000256" key="13">
    <source>
        <dbReference type="SAM" id="MobiDB-lite"/>
    </source>
</evidence>